<keyword evidence="2 4" id="KW-1133">Transmembrane helix</keyword>
<dbReference type="GO" id="GO:0007156">
    <property type="term" value="P:homophilic cell adhesion via plasma membrane adhesion molecules"/>
    <property type="evidence" value="ECO:0007669"/>
    <property type="project" value="InterPro"/>
</dbReference>
<sequence length="1292" mass="141926">MDLRLLPTSDKRAIDHKRSQEGMLQAGISSLPLILLITLIRSHYNTFRHQTHFYAMSSLYEFRVRLSAKEHRPVLQRVSRVNFELKAIDANPLAYRGLIGINGRLASQFPQFQVNLILIQNDAIINPQEYFLLEDNFDGINVRLIKGLDRDAIDADSTPQIVYTLTGDDSNLFTIQQDGRIFTTSNLDYETKTVYNFFATTEDGLSSFISSASAAITVNVLPQFNQIRYDAIGDDSATSFFDLNTITGVITTTADLTQENVNFYNILVQAVDGGNPARAAYAVVTLTVNRNLATPVWVDPGAPEFTVTRSVPETIGISDLIYALTASDADLSAPYNVTRYTIRNNGLNTQGEDYFFIDSVTGQIFLRQSLLNDPFATQVYSLLVTCRDLGNPSNGATSTGTITVAVARNLNAPEFLSEPYETTISSTAASGSSVFTVSVVDRDTTGFIVYEIDGYFAAPGYFSINPSTGVVTVKSDLTTDVATSYLAPFNSIRYELQDANQLSSNYFQINSQSGIITIKAPLTGDLNRLNSYTPPNNVVRYTITEDQEDLECFLINEVTGQLLLRRSLLYDPCRANAFLLRVSARDGGGITVCEDNKVLTINVRRNEFAPRWTESDLIYEITILETQDVFTPILRVIATDQDVNAPFNSLSFELIGDENTPTFFEVNAQTGLLSLRDSANLATDTEISYVLRVIVFDSVYPENRATSDVTINVIRNPSGPAFLLPQYVVVIPDSYQLGRNITQVAAIDSDGGKLVYQVTGDFQAAFYFAVDSDTGAVTVQNDLRQDLATSYTGVIRYSLIGDYPTQSFFRLNSTTGRITTSAGLKSDNLRASFYRGFILYQAIGIYPANEFFDVNAVTGVITIIKSLESDPLGATSYTLSLRAFDTFYPNNLGASTVTITVIRNPSAPVFSPASYTQTVPEYLSAGTLILLVTATDSDGLRVVCYDTLVSGQRTTADVAVSVVRNVNSPVFSAGQYSTTIPEEYELNRVVLTAAATDADNNQVTCTIAGTPLAQVYFAIDPDTCLIRIRAPLTDDNSRNTEYTAPENTFVFAIDRSTTNVGDFFAINPYNGIVTVNRDLSESVPSNYPMTVRAVDIPSQTAGPRVGTAQVFINVGRNPNAPVFETNYYNRTISEYTAVQASILNVRATDRDPINFYIIAIDKSWLPRSSRAPVNIEITRIDVGERRLGFTQQVLTVTDASDITTLTKLVPLGTAVNGQLSIRRPFDLSVVSVSAAVLDSLQGSAIKLPSLHKSYTWWLDDPWAAFVALGGLVFVLALVAIIVLLRSYNKVPY</sequence>
<dbReference type="EMBL" id="JAWDGP010001077">
    <property type="protein sequence ID" value="KAK3795231.1"/>
    <property type="molecule type" value="Genomic_DNA"/>
</dbReference>
<organism evidence="6 7">
    <name type="scientific">Elysia crispata</name>
    <name type="common">lettuce slug</name>
    <dbReference type="NCBI Taxonomy" id="231223"/>
    <lineage>
        <taxon>Eukaryota</taxon>
        <taxon>Metazoa</taxon>
        <taxon>Spiralia</taxon>
        <taxon>Lophotrochozoa</taxon>
        <taxon>Mollusca</taxon>
        <taxon>Gastropoda</taxon>
        <taxon>Heterobranchia</taxon>
        <taxon>Euthyneura</taxon>
        <taxon>Panpulmonata</taxon>
        <taxon>Sacoglossa</taxon>
        <taxon>Placobranchoidea</taxon>
        <taxon>Plakobranchidae</taxon>
        <taxon>Elysia</taxon>
    </lineage>
</organism>
<dbReference type="PANTHER" id="PTHR24026">
    <property type="entry name" value="FAT ATYPICAL CADHERIN-RELATED"/>
    <property type="match status" value="1"/>
</dbReference>
<keyword evidence="3" id="KW-0106">Calcium</keyword>
<proteinExistence type="predicted"/>
<dbReference type="CDD" id="cd11304">
    <property type="entry name" value="Cadherin_repeat"/>
    <property type="match status" value="8"/>
</dbReference>
<feature type="domain" description="Cadherin" evidence="5">
    <location>
        <begin position="972"/>
        <end position="1123"/>
    </location>
</feature>
<keyword evidence="4" id="KW-0472">Membrane</keyword>
<gene>
    <name evidence="6" type="ORF">RRG08_056291</name>
</gene>
<dbReference type="Gene3D" id="2.60.40.60">
    <property type="entry name" value="Cadherins"/>
    <property type="match status" value="9"/>
</dbReference>
<feature type="domain" description="Cadherin" evidence="5">
    <location>
        <begin position="769"/>
        <end position="910"/>
    </location>
</feature>
<dbReference type="PRINTS" id="PR00205">
    <property type="entry name" value="CADHERIN"/>
</dbReference>
<evidence type="ECO:0000256" key="2">
    <source>
        <dbReference type="ARBA" id="ARBA00022989"/>
    </source>
</evidence>
<dbReference type="GO" id="GO:0016020">
    <property type="term" value="C:membrane"/>
    <property type="evidence" value="ECO:0007669"/>
    <property type="project" value="InterPro"/>
</dbReference>
<feature type="domain" description="Cadherin" evidence="5">
    <location>
        <begin position="615"/>
        <end position="722"/>
    </location>
</feature>
<feature type="domain" description="Cadherin" evidence="5">
    <location>
        <begin position="416"/>
        <end position="523"/>
    </location>
</feature>
<accession>A0AAE1AXR4</accession>
<evidence type="ECO:0000256" key="4">
    <source>
        <dbReference type="SAM" id="Phobius"/>
    </source>
</evidence>
<evidence type="ECO:0000256" key="1">
    <source>
        <dbReference type="ARBA" id="ARBA00022692"/>
    </source>
</evidence>
<dbReference type="SMART" id="SM00112">
    <property type="entry name" value="CA"/>
    <property type="match status" value="6"/>
</dbReference>
<feature type="transmembrane region" description="Helical" evidence="4">
    <location>
        <begin position="1262"/>
        <end position="1284"/>
    </location>
</feature>
<comment type="caution">
    <text evidence="6">The sequence shown here is derived from an EMBL/GenBank/DDBJ whole genome shotgun (WGS) entry which is preliminary data.</text>
</comment>
<keyword evidence="1 4" id="KW-0812">Transmembrane</keyword>
<evidence type="ECO:0000313" key="7">
    <source>
        <dbReference type="Proteomes" id="UP001283361"/>
    </source>
</evidence>
<dbReference type="PROSITE" id="PS50268">
    <property type="entry name" value="CADHERIN_2"/>
    <property type="match status" value="8"/>
</dbReference>
<dbReference type="InterPro" id="IPR002126">
    <property type="entry name" value="Cadherin-like_dom"/>
</dbReference>
<evidence type="ECO:0000313" key="6">
    <source>
        <dbReference type="EMBL" id="KAK3795231.1"/>
    </source>
</evidence>
<dbReference type="PANTHER" id="PTHR24026:SF126">
    <property type="entry name" value="PROTOCADHERIN FAT 4"/>
    <property type="match status" value="1"/>
</dbReference>
<dbReference type="Pfam" id="PF00028">
    <property type="entry name" value="Cadherin"/>
    <property type="match status" value="4"/>
</dbReference>
<name>A0AAE1AXR4_9GAST</name>
<evidence type="ECO:0000259" key="5">
    <source>
        <dbReference type="PROSITE" id="PS50268"/>
    </source>
</evidence>
<dbReference type="InterPro" id="IPR015919">
    <property type="entry name" value="Cadherin-like_sf"/>
</dbReference>
<dbReference type="Proteomes" id="UP001283361">
    <property type="component" value="Unassembled WGS sequence"/>
</dbReference>
<evidence type="ECO:0000256" key="3">
    <source>
        <dbReference type="PROSITE-ProRule" id="PRU00043"/>
    </source>
</evidence>
<feature type="domain" description="Cadherin" evidence="5">
    <location>
        <begin position="124"/>
        <end position="240"/>
    </location>
</feature>
<feature type="domain" description="Cadherin" evidence="5">
    <location>
        <begin position="525"/>
        <end position="612"/>
    </location>
</feature>
<dbReference type="SUPFAM" id="SSF49313">
    <property type="entry name" value="Cadherin-like"/>
    <property type="match status" value="10"/>
</dbReference>
<reference evidence="6" key="1">
    <citation type="journal article" date="2023" name="G3 (Bethesda)">
        <title>A reference genome for the long-term kleptoplast-retaining sea slug Elysia crispata morphotype clarki.</title>
        <authorList>
            <person name="Eastman K.E."/>
            <person name="Pendleton A.L."/>
            <person name="Shaikh M.A."/>
            <person name="Suttiyut T."/>
            <person name="Ogas R."/>
            <person name="Tomko P."/>
            <person name="Gavelis G."/>
            <person name="Widhalm J.R."/>
            <person name="Wisecaver J.H."/>
        </authorList>
    </citation>
    <scope>NUCLEOTIDE SEQUENCE</scope>
    <source>
        <strain evidence="6">ECLA1</strain>
    </source>
</reference>
<feature type="domain" description="Cadherin" evidence="5">
    <location>
        <begin position="303"/>
        <end position="415"/>
    </location>
</feature>
<protein>
    <recommendedName>
        <fullName evidence="5">Cadherin domain-containing protein</fullName>
    </recommendedName>
</protein>
<keyword evidence="7" id="KW-1185">Reference proteome</keyword>
<dbReference type="GO" id="GO:0005509">
    <property type="term" value="F:calcium ion binding"/>
    <property type="evidence" value="ECO:0007669"/>
    <property type="project" value="UniProtKB-UniRule"/>
</dbReference>
<feature type="domain" description="Cadherin" evidence="5">
    <location>
        <begin position="226"/>
        <end position="305"/>
    </location>
</feature>